<dbReference type="EMBL" id="CP065592">
    <property type="protein sequence ID" value="QPQ55860.1"/>
    <property type="molecule type" value="Genomic_DNA"/>
</dbReference>
<dbReference type="SMART" id="SM00419">
    <property type="entry name" value="HTH_CRP"/>
    <property type="match status" value="1"/>
</dbReference>
<organism evidence="7 8">
    <name type="scientific">Allosphingosinicella flava</name>
    <dbReference type="NCBI Taxonomy" id="2771430"/>
    <lineage>
        <taxon>Bacteria</taxon>
        <taxon>Pseudomonadati</taxon>
        <taxon>Pseudomonadota</taxon>
        <taxon>Alphaproteobacteria</taxon>
        <taxon>Sphingomonadales</taxon>
        <taxon>Sphingomonadaceae</taxon>
        <taxon>Allosphingosinicella</taxon>
    </lineage>
</organism>
<evidence type="ECO:0000313" key="8">
    <source>
        <dbReference type="Proteomes" id="UP000594873"/>
    </source>
</evidence>
<sequence length="231" mass="25368">MITLYPHDVENAGPAASSLLRIGKGVAIYYEGDKARRWYEVVSGIVRTCRYHVDGHRQLTGFFYAGDFFGVDKDHYKETAEAVTNVVIRRHGPEASAQGRTDGRGEDTETALRRALTSAQQCIFLLGHRTAAERVAAFLLAAALRLGATKGVPLPMSRNDIADHLGLTIHTVSRTISDLARRQLIALEGPQRFRILDEAGLRDLAGEDPSRAHQDHSLEIPIGPGGYRELA</sequence>
<feature type="domain" description="HTH crp-type" evidence="6">
    <location>
        <begin position="129"/>
        <end position="199"/>
    </location>
</feature>
<dbReference type="Proteomes" id="UP000594873">
    <property type="component" value="Chromosome"/>
</dbReference>
<feature type="region of interest" description="Disordered" evidence="4">
    <location>
        <begin position="206"/>
        <end position="231"/>
    </location>
</feature>
<evidence type="ECO:0000256" key="4">
    <source>
        <dbReference type="SAM" id="MobiDB-lite"/>
    </source>
</evidence>
<dbReference type="InterPro" id="IPR000595">
    <property type="entry name" value="cNMP-bd_dom"/>
</dbReference>
<evidence type="ECO:0000259" key="5">
    <source>
        <dbReference type="PROSITE" id="PS50042"/>
    </source>
</evidence>
<gene>
    <name evidence="7" type="ORF">IC614_04550</name>
</gene>
<dbReference type="Gene3D" id="1.10.10.10">
    <property type="entry name" value="Winged helix-like DNA-binding domain superfamily/Winged helix DNA-binding domain"/>
    <property type="match status" value="1"/>
</dbReference>
<dbReference type="InterPro" id="IPR014710">
    <property type="entry name" value="RmlC-like_jellyroll"/>
</dbReference>
<evidence type="ECO:0000256" key="1">
    <source>
        <dbReference type="ARBA" id="ARBA00023015"/>
    </source>
</evidence>
<dbReference type="CDD" id="cd00092">
    <property type="entry name" value="HTH_CRP"/>
    <property type="match status" value="1"/>
</dbReference>
<accession>A0A7T2GL40</accession>
<keyword evidence="3" id="KW-0804">Transcription</keyword>
<dbReference type="PROSITE" id="PS51063">
    <property type="entry name" value="HTH_CRP_2"/>
    <property type="match status" value="1"/>
</dbReference>
<feature type="compositionally biased region" description="Basic and acidic residues" evidence="4">
    <location>
        <begin position="206"/>
        <end position="218"/>
    </location>
</feature>
<dbReference type="SUPFAM" id="SSF51206">
    <property type="entry name" value="cAMP-binding domain-like"/>
    <property type="match status" value="1"/>
</dbReference>
<name>A0A7T2GL40_9SPHN</name>
<reference evidence="7 8" key="1">
    <citation type="submission" date="2020-11" db="EMBL/GenBank/DDBJ databases">
        <title>Genome seq and assembly of Sphingosinicella sp.</title>
        <authorList>
            <person name="Chhetri G."/>
        </authorList>
    </citation>
    <scope>NUCLEOTIDE SEQUENCE [LARGE SCALE GENOMIC DNA]</scope>
    <source>
        <strain evidence="7 8">UDD2</strain>
    </source>
</reference>
<dbReference type="GO" id="GO:0006355">
    <property type="term" value="P:regulation of DNA-templated transcription"/>
    <property type="evidence" value="ECO:0007669"/>
    <property type="project" value="InterPro"/>
</dbReference>
<evidence type="ECO:0000256" key="3">
    <source>
        <dbReference type="ARBA" id="ARBA00023163"/>
    </source>
</evidence>
<dbReference type="RefSeq" id="WP_200972707.1">
    <property type="nucleotide sequence ID" value="NZ_CP065592.1"/>
</dbReference>
<dbReference type="CDD" id="cd00038">
    <property type="entry name" value="CAP_ED"/>
    <property type="match status" value="1"/>
</dbReference>
<dbReference type="AlphaFoldDB" id="A0A7T2GL40"/>
<evidence type="ECO:0000256" key="2">
    <source>
        <dbReference type="ARBA" id="ARBA00023125"/>
    </source>
</evidence>
<evidence type="ECO:0000313" key="7">
    <source>
        <dbReference type="EMBL" id="QPQ55860.1"/>
    </source>
</evidence>
<dbReference type="GO" id="GO:0003677">
    <property type="term" value="F:DNA binding"/>
    <property type="evidence" value="ECO:0007669"/>
    <property type="project" value="UniProtKB-KW"/>
</dbReference>
<dbReference type="PRINTS" id="PR00034">
    <property type="entry name" value="HTHCRP"/>
</dbReference>
<protein>
    <submittedName>
        <fullName evidence="7">Helix-turn-helix domain-containing protein</fullName>
    </submittedName>
</protein>
<dbReference type="Gene3D" id="2.60.120.10">
    <property type="entry name" value="Jelly Rolls"/>
    <property type="match status" value="1"/>
</dbReference>
<feature type="domain" description="Cyclic nucleotide-binding" evidence="5">
    <location>
        <begin position="25"/>
        <end position="70"/>
    </location>
</feature>
<dbReference type="Pfam" id="PF13545">
    <property type="entry name" value="HTH_Crp_2"/>
    <property type="match status" value="1"/>
</dbReference>
<dbReference type="InterPro" id="IPR018490">
    <property type="entry name" value="cNMP-bd_dom_sf"/>
</dbReference>
<dbReference type="SUPFAM" id="SSF46785">
    <property type="entry name" value="Winged helix' DNA-binding domain"/>
    <property type="match status" value="1"/>
</dbReference>
<dbReference type="Pfam" id="PF00027">
    <property type="entry name" value="cNMP_binding"/>
    <property type="match status" value="1"/>
</dbReference>
<keyword evidence="8" id="KW-1185">Reference proteome</keyword>
<keyword evidence="2" id="KW-0238">DNA-binding</keyword>
<dbReference type="PROSITE" id="PS50042">
    <property type="entry name" value="CNMP_BINDING_3"/>
    <property type="match status" value="1"/>
</dbReference>
<dbReference type="InterPro" id="IPR036390">
    <property type="entry name" value="WH_DNA-bd_sf"/>
</dbReference>
<proteinExistence type="predicted"/>
<evidence type="ECO:0000259" key="6">
    <source>
        <dbReference type="PROSITE" id="PS51063"/>
    </source>
</evidence>
<dbReference type="InterPro" id="IPR012318">
    <property type="entry name" value="HTH_CRP"/>
</dbReference>
<dbReference type="KEGG" id="sflv:IC614_04550"/>
<dbReference type="InterPro" id="IPR036388">
    <property type="entry name" value="WH-like_DNA-bd_sf"/>
</dbReference>
<keyword evidence="1" id="KW-0805">Transcription regulation</keyword>